<accession>A0A316I2D4</accession>
<reference evidence="2 3" key="1">
    <citation type="submission" date="2018-05" db="EMBL/GenBank/DDBJ databases">
        <title>Genomic Encyclopedia of Type Strains, Phase IV (KMG-IV): sequencing the most valuable type-strain genomes for metagenomic binning, comparative biology and taxonomic classification.</title>
        <authorList>
            <person name="Goeker M."/>
        </authorList>
    </citation>
    <scope>NUCLEOTIDE SEQUENCE [LARGE SCALE GENOMIC DNA]</scope>
    <source>
        <strain evidence="2 3">DSM 45480</strain>
    </source>
</reference>
<gene>
    <name evidence="2" type="ORF">C8D88_108170</name>
</gene>
<dbReference type="GO" id="GO:0016740">
    <property type="term" value="F:transferase activity"/>
    <property type="evidence" value="ECO:0007669"/>
    <property type="project" value="UniProtKB-KW"/>
</dbReference>
<organism evidence="2 3">
    <name type="scientific">Lentzea atacamensis</name>
    <dbReference type="NCBI Taxonomy" id="531938"/>
    <lineage>
        <taxon>Bacteria</taxon>
        <taxon>Bacillati</taxon>
        <taxon>Actinomycetota</taxon>
        <taxon>Actinomycetes</taxon>
        <taxon>Pseudonocardiales</taxon>
        <taxon>Pseudonocardiaceae</taxon>
        <taxon>Lentzea</taxon>
    </lineage>
</organism>
<dbReference type="AlphaFoldDB" id="A0A316I2D4"/>
<dbReference type="RefSeq" id="WP_109638847.1">
    <property type="nucleotide sequence ID" value="NZ_QGHB01000008.1"/>
</dbReference>
<dbReference type="InterPro" id="IPR011009">
    <property type="entry name" value="Kinase-like_dom_sf"/>
</dbReference>
<evidence type="ECO:0000313" key="2">
    <source>
        <dbReference type="EMBL" id="PWK84555.1"/>
    </source>
</evidence>
<proteinExistence type="predicted"/>
<dbReference type="Proteomes" id="UP000246005">
    <property type="component" value="Unassembled WGS sequence"/>
</dbReference>
<evidence type="ECO:0000259" key="1">
    <source>
        <dbReference type="Pfam" id="PF01636"/>
    </source>
</evidence>
<dbReference type="Gene3D" id="3.90.1200.10">
    <property type="match status" value="1"/>
</dbReference>
<dbReference type="InterPro" id="IPR002575">
    <property type="entry name" value="Aminoglycoside_PTrfase"/>
</dbReference>
<protein>
    <submittedName>
        <fullName evidence="2">Phosphotransferase family enzyme</fullName>
    </submittedName>
</protein>
<dbReference type="Pfam" id="PF01636">
    <property type="entry name" value="APH"/>
    <property type="match status" value="1"/>
</dbReference>
<feature type="domain" description="Aminoglycoside phosphotransferase" evidence="1">
    <location>
        <begin position="42"/>
        <end position="246"/>
    </location>
</feature>
<keyword evidence="2" id="KW-0808">Transferase</keyword>
<dbReference type="EMBL" id="QGHB01000008">
    <property type="protein sequence ID" value="PWK84555.1"/>
    <property type="molecule type" value="Genomic_DNA"/>
</dbReference>
<comment type="caution">
    <text evidence="2">The sequence shown here is derived from an EMBL/GenBank/DDBJ whole genome shotgun (WGS) entry which is preliminary data.</text>
</comment>
<name>A0A316I2D4_9PSEU</name>
<evidence type="ECO:0000313" key="3">
    <source>
        <dbReference type="Proteomes" id="UP000246005"/>
    </source>
</evidence>
<sequence length="310" mass="33913">MTTLAGHREHTAPIDLLNALRTARAAGGDTLAATLDEHGLHALDGGRNNDVFAWTAAHTPTCIKLYKKTDRQRVERESHGLAHAAGLGIAPEPLWLDEDPEQPALGMTLLPGSPILDVLDLASAIKSMAKTTRALQSVPLKGPLASLERVDSIGHYIARLTDVWPGQLADAADDPQTPDMLHLLRRWESSGDAELLAQPVAHVYSRGDANLLNWLHDGESTYVADFEFSGFSDVAVDAADHIEHISARVVPDDIWTSPEADLGVTPGNRARFEAARRTIALRWLAVLWKQRTKRVEEFTALHERVRALQG</sequence>
<dbReference type="SUPFAM" id="SSF56112">
    <property type="entry name" value="Protein kinase-like (PK-like)"/>
    <property type="match status" value="1"/>
</dbReference>